<dbReference type="EMBL" id="JAUHHV010000008">
    <property type="protein sequence ID" value="KAK1415224.1"/>
    <property type="molecule type" value="Genomic_DNA"/>
</dbReference>
<gene>
    <name evidence="1" type="ORF">QVD17_30998</name>
</gene>
<evidence type="ECO:0000313" key="2">
    <source>
        <dbReference type="Proteomes" id="UP001229421"/>
    </source>
</evidence>
<proteinExistence type="predicted"/>
<evidence type="ECO:0000313" key="1">
    <source>
        <dbReference type="EMBL" id="KAK1415224.1"/>
    </source>
</evidence>
<accession>A0AAD8K2K8</accession>
<dbReference type="AlphaFoldDB" id="A0AAD8K2K8"/>
<dbReference type="Proteomes" id="UP001229421">
    <property type="component" value="Unassembled WGS sequence"/>
</dbReference>
<comment type="caution">
    <text evidence="1">The sequence shown here is derived from an EMBL/GenBank/DDBJ whole genome shotgun (WGS) entry which is preliminary data.</text>
</comment>
<reference evidence="1" key="1">
    <citation type="journal article" date="2023" name="bioRxiv">
        <title>Improved chromosome-level genome assembly for marigold (Tagetes erecta).</title>
        <authorList>
            <person name="Jiang F."/>
            <person name="Yuan L."/>
            <person name="Wang S."/>
            <person name="Wang H."/>
            <person name="Xu D."/>
            <person name="Wang A."/>
            <person name="Fan W."/>
        </authorList>
    </citation>
    <scope>NUCLEOTIDE SEQUENCE</scope>
    <source>
        <strain evidence="1">WSJ</strain>
        <tissue evidence="1">Leaf</tissue>
    </source>
</reference>
<sequence length="195" mass="21321">MHPSNTYTTNRQSEPWRKDIAPTADNFEKTVAAGLESSRYGTTSGISAENPFGTPLFMQNDEMPTMKPVEEAIIPFFEPEKIIRKLQVACVNQVLRIKSARVNKVLRTDIAGEGSDKKMRQSSTAVATKLYWSILYPPNQQITSKMNKPNDFEASGNGEGIGLRLDGRRTLAGRGATAPMAGGEGSDGWTIVKAV</sequence>
<organism evidence="1 2">
    <name type="scientific">Tagetes erecta</name>
    <name type="common">African marigold</name>
    <dbReference type="NCBI Taxonomy" id="13708"/>
    <lineage>
        <taxon>Eukaryota</taxon>
        <taxon>Viridiplantae</taxon>
        <taxon>Streptophyta</taxon>
        <taxon>Embryophyta</taxon>
        <taxon>Tracheophyta</taxon>
        <taxon>Spermatophyta</taxon>
        <taxon>Magnoliopsida</taxon>
        <taxon>eudicotyledons</taxon>
        <taxon>Gunneridae</taxon>
        <taxon>Pentapetalae</taxon>
        <taxon>asterids</taxon>
        <taxon>campanulids</taxon>
        <taxon>Asterales</taxon>
        <taxon>Asteraceae</taxon>
        <taxon>Asteroideae</taxon>
        <taxon>Heliantheae alliance</taxon>
        <taxon>Tageteae</taxon>
        <taxon>Tagetes</taxon>
    </lineage>
</organism>
<name>A0AAD8K2K8_TARER</name>
<keyword evidence="2" id="KW-1185">Reference proteome</keyword>
<protein>
    <submittedName>
        <fullName evidence="1">Uncharacterized protein</fullName>
    </submittedName>
</protein>